<accession>X0YS40</accession>
<comment type="caution">
    <text evidence="1">The sequence shown here is derived from an EMBL/GenBank/DDBJ whole genome shotgun (WGS) entry which is preliminary data.</text>
</comment>
<gene>
    <name evidence="1" type="ORF">S01H1_82652</name>
</gene>
<dbReference type="EMBL" id="BARS01056057">
    <property type="protein sequence ID" value="GAG51218.1"/>
    <property type="molecule type" value="Genomic_DNA"/>
</dbReference>
<name>X0YS40_9ZZZZ</name>
<organism evidence="1">
    <name type="scientific">marine sediment metagenome</name>
    <dbReference type="NCBI Taxonomy" id="412755"/>
    <lineage>
        <taxon>unclassified sequences</taxon>
        <taxon>metagenomes</taxon>
        <taxon>ecological metagenomes</taxon>
    </lineage>
</organism>
<reference evidence="1" key="1">
    <citation type="journal article" date="2014" name="Front. Microbiol.">
        <title>High frequency of phylogenetically diverse reductive dehalogenase-homologous genes in deep subseafloor sedimentary metagenomes.</title>
        <authorList>
            <person name="Kawai M."/>
            <person name="Futagami T."/>
            <person name="Toyoda A."/>
            <person name="Takaki Y."/>
            <person name="Nishi S."/>
            <person name="Hori S."/>
            <person name="Arai W."/>
            <person name="Tsubouchi T."/>
            <person name="Morono Y."/>
            <person name="Uchiyama I."/>
            <person name="Ito T."/>
            <person name="Fujiyama A."/>
            <person name="Inagaki F."/>
            <person name="Takami H."/>
        </authorList>
    </citation>
    <scope>NUCLEOTIDE SEQUENCE</scope>
    <source>
        <strain evidence="1">Expedition CK06-06</strain>
    </source>
</reference>
<dbReference type="AlphaFoldDB" id="X0YS40"/>
<evidence type="ECO:0000313" key="1">
    <source>
        <dbReference type="EMBL" id="GAG51218.1"/>
    </source>
</evidence>
<sequence>MDRQRRLKRKRVAKQRKHVENNPGELLVFGATTAAVKKIWMLKPKDDSGFYITGDETKPVAPQDQP</sequence>
<proteinExistence type="predicted"/>
<protein>
    <submittedName>
        <fullName evidence="1">Uncharacterized protein</fullName>
    </submittedName>
</protein>